<comment type="caution">
    <text evidence="2">The sequence shown here is derived from an EMBL/GenBank/DDBJ whole genome shotgun (WGS) entry which is preliminary data.</text>
</comment>
<dbReference type="RefSeq" id="XP_056759440.1">
    <property type="nucleotide sequence ID" value="XM_056914686.1"/>
</dbReference>
<feature type="region of interest" description="Disordered" evidence="1">
    <location>
        <begin position="68"/>
        <end position="87"/>
    </location>
</feature>
<name>A0AAD6FVV7_9EURO</name>
<accession>A0AAD6FVV7</accession>
<evidence type="ECO:0000313" key="2">
    <source>
        <dbReference type="EMBL" id="KAJ5432148.1"/>
    </source>
</evidence>
<evidence type="ECO:0000313" key="3">
    <source>
        <dbReference type="Proteomes" id="UP001213681"/>
    </source>
</evidence>
<evidence type="ECO:0000256" key="1">
    <source>
        <dbReference type="SAM" id="MobiDB-lite"/>
    </source>
</evidence>
<protein>
    <submittedName>
        <fullName evidence="2">Uncharacterized protein</fullName>
    </submittedName>
</protein>
<sequence length="101" mass="11154">MVQRASRSGLGQGETNPPVCTIDHSSLWVDPSDQDEIDKPRGDWFKGWRLSGGLGVNLKHESLATDALQTTGETEDPSGLKRGSGVRHGRRTLEKCLWVHF</sequence>
<reference evidence="2" key="2">
    <citation type="journal article" date="2023" name="IMA Fungus">
        <title>Comparative genomic study of the Penicillium genus elucidates a diverse pangenome and 15 lateral gene transfer events.</title>
        <authorList>
            <person name="Petersen C."/>
            <person name="Sorensen T."/>
            <person name="Nielsen M.R."/>
            <person name="Sondergaard T.E."/>
            <person name="Sorensen J.L."/>
            <person name="Fitzpatrick D.A."/>
            <person name="Frisvad J.C."/>
            <person name="Nielsen K.L."/>
        </authorList>
    </citation>
    <scope>NUCLEOTIDE SEQUENCE</scope>
    <source>
        <strain evidence="2">IBT 16125</strain>
    </source>
</reference>
<reference evidence="2" key="1">
    <citation type="submission" date="2022-12" db="EMBL/GenBank/DDBJ databases">
        <authorList>
            <person name="Petersen C."/>
        </authorList>
    </citation>
    <scope>NUCLEOTIDE SEQUENCE</scope>
    <source>
        <strain evidence="2">IBT 16125</strain>
    </source>
</reference>
<dbReference type="EMBL" id="JAPVEA010000009">
    <property type="protein sequence ID" value="KAJ5432148.1"/>
    <property type="molecule type" value="Genomic_DNA"/>
</dbReference>
<organism evidence="2 3">
    <name type="scientific">Penicillium daleae</name>
    <dbReference type="NCBI Taxonomy" id="63821"/>
    <lineage>
        <taxon>Eukaryota</taxon>
        <taxon>Fungi</taxon>
        <taxon>Dikarya</taxon>
        <taxon>Ascomycota</taxon>
        <taxon>Pezizomycotina</taxon>
        <taxon>Eurotiomycetes</taxon>
        <taxon>Eurotiomycetidae</taxon>
        <taxon>Eurotiales</taxon>
        <taxon>Aspergillaceae</taxon>
        <taxon>Penicillium</taxon>
    </lineage>
</organism>
<feature type="region of interest" description="Disordered" evidence="1">
    <location>
        <begin position="1"/>
        <end position="35"/>
    </location>
</feature>
<gene>
    <name evidence="2" type="ORF">N7458_011304</name>
</gene>
<proteinExistence type="predicted"/>
<dbReference type="AlphaFoldDB" id="A0AAD6FVV7"/>
<dbReference type="Proteomes" id="UP001213681">
    <property type="component" value="Unassembled WGS sequence"/>
</dbReference>
<keyword evidence="3" id="KW-1185">Reference proteome</keyword>
<dbReference type="GeneID" id="81604929"/>